<sequence>MEAAYTSSSSITSKQAPLPYHHSSLHSVKKNSAKPWRKPAVAPLPPTPPRVYKVDPINFRGLVQKLTSAPEYLNEPTRSTNLQSVAPPPIEIQRGPPHVPSPVSAKVTGSTSPFSVMYKDLAETLGLSSTPHHQKKAVDQNITGDSSYLRLNLSPASQHWLSFPMLSPGTLTSLEL</sequence>
<dbReference type="EMBL" id="PDCK01000040">
    <property type="protein sequence ID" value="PRQ48241.1"/>
    <property type="molecule type" value="Genomic_DNA"/>
</dbReference>
<feature type="region of interest" description="Disordered" evidence="1">
    <location>
        <begin position="1"/>
        <end position="47"/>
    </location>
</feature>
<dbReference type="OMA" id="ENHFGSC"/>
<evidence type="ECO:0000313" key="4">
    <source>
        <dbReference type="Proteomes" id="UP000238479"/>
    </source>
</evidence>
<dbReference type="PANTHER" id="PTHR34794:SF1">
    <property type="entry name" value="OS10G0101800 PROTEIN"/>
    <property type="match status" value="1"/>
</dbReference>
<dbReference type="InterPro" id="IPR039610">
    <property type="entry name" value="VQ29"/>
</dbReference>
<gene>
    <name evidence="3" type="ORF">RchiOBHm_Chr2g0108511</name>
</gene>
<evidence type="ECO:0000259" key="2">
    <source>
        <dbReference type="Pfam" id="PF05678"/>
    </source>
</evidence>
<dbReference type="STRING" id="74649.A0A2P6RPB8"/>
<dbReference type="Gramene" id="PRQ48241">
    <property type="protein sequence ID" value="PRQ48241"/>
    <property type="gene ID" value="RchiOBHm_Chr2g0108511"/>
</dbReference>
<protein>
    <recommendedName>
        <fullName evidence="2">VQ domain-containing protein</fullName>
    </recommendedName>
</protein>
<accession>A0A2P6RPB8</accession>
<dbReference type="OrthoDB" id="689462at2759"/>
<feature type="compositionally biased region" description="Polar residues" evidence="1">
    <location>
        <begin position="1"/>
        <end position="15"/>
    </location>
</feature>
<feature type="compositionally biased region" description="Basic residues" evidence="1">
    <location>
        <begin position="23"/>
        <end position="37"/>
    </location>
</feature>
<keyword evidence="4" id="KW-1185">Reference proteome</keyword>
<dbReference type="InterPro" id="IPR008889">
    <property type="entry name" value="VQ"/>
</dbReference>
<evidence type="ECO:0000313" key="3">
    <source>
        <dbReference type="EMBL" id="PRQ48241.1"/>
    </source>
</evidence>
<dbReference type="AlphaFoldDB" id="A0A2P6RPB8"/>
<proteinExistence type="predicted"/>
<comment type="caution">
    <text evidence="3">The sequence shown here is derived from an EMBL/GenBank/DDBJ whole genome shotgun (WGS) entry which is preliminary data.</text>
</comment>
<evidence type="ECO:0000256" key="1">
    <source>
        <dbReference type="SAM" id="MobiDB-lite"/>
    </source>
</evidence>
<feature type="domain" description="VQ" evidence="2">
    <location>
        <begin position="47"/>
        <end position="67"/>
    </location>
</feature>
<dbReference type="Proteomes" id="UP000238479">
    <property type="component" value="Chromosome 2"/>
</dbReference>
<name>A0A2P6RPB8_ROSCH</name>
<dbReference type="PANTHER" id="PTHR34794">
    <property type="entry name" value="EXPRESSED PROTEIN"/>
    <property type="match status" value="1"/>
</dbReference>
<organism evidence="3 4">
    <name type="scientific">Rosa chinensis</name>
    <name type="common">China rose</name>
    <dbReference type="NCBI Taxonomy" id="74649"/>
    <lineage>
        <taxon>Eukaryota</taxon>
        <taxon>Viridiplantae</taxon>
        <taxon>Streptophyta</taxon>
        <taxon>Embryophyta</taxon>
        <taxon>Tracheophyta</taxon>
        <taxon>Spermatophyta</taxon>
        <taxon>Magnoliopsida</taxon>
        <taxon>eudicotyledons</taxon>
        <taxon>Gunneridae</taxon>
        <taxon>Pentapetalae</taxon>
        <taxon>rosids</taxon>
        <taxon>fabids</taxon>
        <taxon>Rosales</taxon>
        <taxon>Rosaceae</taxon>
        <taxon>Rosoideae</taxon>
        <taxon>Rosoideae incertae sedis</taxon>
        <taxon>Rosa</taxon>
    </lineage>
</organism>
<reference evidence="3 4" key="1">
    <citation type="journal article" date="2018" name="Nat. Genet.">
        <title>The Rosa genome provides new insights in the design of modern roses.</title>
        <authorList>
            <person name="Bendahmane M."/>
        </authorList>
    </citation>
    <scope>NUCLEOTIDE SEQUENCE [LARGE SCALE GENOMIC DNA]</scope>
    <source>
        <strain evidence="4">cv. Old Blush</strain>
    </source>
</reference>
<dbReference type="Pfam" id="PF05678">
    <property type="entry name" value="VQ"/>
    <property type="match status" value="1"/>
</dbReference>